<evidence type="ECO:0000256" key="1">
    <source>
        <dbReference type="ARBA" id="ARBA00006192"/>
    </source>
</evidence>
<keyword evidence="2" id="KW-0677">Repeat</keyword>
<dbReference type="NCBIfam" id="TIGR00756">
    <property type="entry name" value="PPR"/>
    <property type="match status" value="2"/>
</dbReference>
<dbReference type="AlphaFoldDB" id="A0A165G957"/>
<dbReference type="PROSITE" id="PS51375">
    <property type="entry name" value="PPR"/>
    <property type="match status" value="3"/>
</dbReference>
<dbReference type="Gene3D" id="1.25.40.10">
    <property type="entry name" value="Tetratricopeptide repeat domain"/>
    <property type="match status" value="4"/>
</dbReference>
<evidence type="ECO:0000256" key="6">
    <source>
        <dbReference type="SAM" id="MobiDB-lite"/>
    </source>
</evidence>
<dbReference type="PANTHER" id="PTHR47447:SF17">
    <property type="entry name" value="OS12G0638900 PROTEIN"/>
    <property type="match status" value="1"/>
</dbReference>
<dbReference type="Proteomes" id="UP000076842">
    <property type="component" value="Unassembled WGS sequence"/>
</dbReference>
<dbReference type="Pfam" id="PF01535">
    <property type="entry name" value="PPR"/>
    <property type="match status" value="1"/>
</dbReference>
<feature type="repeat" description="PPR" evidence="5">
    <location>
        <begin position="290"/>
        <end position="324"/>
    </location>
</feature>
<accession>A0A165G957</accession>
<name>A0A165G957_9BASI</name>
<evidence type="ECO:0000313" key="8">
    <source>
        <dbReference type="EMBL" id="KZT57764.1"/>
    </source>
</evidence>
<dbReference type="EMBL" id="KV423959">
    <property type="protein sequence ID" value="KZT57764.1"/>
    <property type="molecule type" value="Genomic_DNA"/>
</dbReference>
<feature type="repeat" description="PPR" evidence="5">
    <location>
        <begin position="9"/>
        <end position="43"/>
    </location>
</feature>
<dbReference type="InterPro" id="IPR011990">
    <property type="entry name" value="TPR-like_helical_dom_sf"/>
</dbReference>
<evidence type="ECO:0000256" key="3">
    <source>
        <dbReference type="ARBA" id="ARBA00044493"/>
    </source>
</evidence>
<proteinExistence type="inferred from homology"/>
<feature type="repeat" description="PPR" evidence="5">
    <location>
        <begin position="325"/>
        <end position="359"/>
    </location>
</feature>
<feature type="region of interest" description="Disordered" evidence="6">
    <location>
        <begin position="439"/>
        <end position="471"/>
    </location>
</feature>
<feature type="domain" description="Pentatricopeptide repeat-containing protein-mitochondrial" evidence="7">
    <location>
        <begin position="185"/>
        <end position="316"/>
    </location>
</feature>
<sequence length="471" mass="53059">MRDQNIRPTAETYNSMLTLLSRFGQHEAMYAIFTDMVAAGVEPDLETYNLLLYSSRFSDLEPYVIIARMEAAGVEPNGLTYENLIHHSIQDWNLEMSLRQVDEMRARGIQPTLPTVQRVIALATTYDYARLALDLAHIYEEQSFRRLSPESWMQMLASCAELHWIEGVEQCWTKGVVEGLVSPDEGICIDVLNVAARAGRPNLATDVIATLRKIGVVFREYHLAPVLEAFMNAGNLTEAITTLSLMRQNTIAPNEHTTEPIFRHISQNVDEVDKAYYVLEELKSAGKVIDVSALNVVIRASVELGDLQRAVATYKESEKLGVVPTRDTYYYLLDACIQAKHYALGEKLFEHMTKAGIKPDPAGLERMLVLSLTQPTYEEAFYYLEELKTKMSEVPARVYEAIIRKCVVSFDPRWKIAAEEMQQLGYTLSSGLLRFIAGGDEATEEQQPSAEEFEQAPSGSEQQRPPLDGPF</sequence>
<evidence type="ECO:0000313" key="9">
    <source>
        <dbReference type="Proteomes" id="UP000076842"/>
    </source>
</evidence>
<dbReference type="InterPro" id="IPR002885">
    <property type="entry name" value="PPR_rpt"/>
</dbReference>
<comment type="similarity">
    <text evidence="1">Belongs to the CCM1 family.</text>
</comment>
<gene>
    <name evidence="8" type="ORF">CALCODRAFT_523891</name>
</gene>
<dbReference type="InParanoid" id="A0A165G957"/>
<dbReference type="Pfam" id="PF13041">
    <property type="entry name" value="PPR_2"/>
    <property type="match status" value="1"/>
</dbReference>
<evidence type="ECO:0000256" key="2">
    <source>
        <dbReference type="ARBA" id="ARBA00022737"/>
    </source>
</evidence>
<evidence type="ECO:0000256" key="4">
    <source>
        <dbReference type="ARBA" id="ARBA00044511"/>
    </source>
</evidence>
<evidence type="ECO:0000256" key="5">
    <source>
        <dbReference type="PROSITE-ProRule" id="PRU00708"/>
    </source>
</evidence>
<comment type="function">
    <text evidence="3">Regulates mitochondrial small subunit maturation by controlling 15S rRNA 5'-end processing. Localizes to the 5' precursor of the 15S rRNA in a position that is subsequently occupied by mS47 in the mature yeast mtSSU. Uses structure and sequence-specific RNA recognition, binding to a single-stranded region of the precursor and specifically recognizing bases -6 to -1. The exchange of Ccm1 for mS47 is coupled to the irreversible removal of precursor rRNA that is accompanied by conformational changes of the mitoribosomal proteins uS5m and mS26. These conformational changes signal completion of 5'-end rRNA processing through protection of the mature 5'-end of the 15S rRNA and stabilization of mS47. The removal of the 5' precursor together with the dissociation of Ccm1 may be catalyzed by the 5'-3' exoribonuclease Pet127. Involved in the specific removal of group I introns in mitochondrial encoded transcripts.</text>
</comment>
<reference evidence="8 9" key="1">
    <citation type="journal article" date="2016" name="Mol. Biol. Evol.">
        <title>Comparative Genomics of Early-Diverging Mushroom-Forming Fungi Provides Insights into the Origins of Lignocellulose Decay Capabilities.</title>
        <authorList>
            <person name="Nagy L.G."/>
            <person name="Riley R."/>
            <person name="Tritt A."/>
            <person name="Adam C."/>
            <person name="Daum C."/>
            <person name="Floudas D."/>
            <person name="Sun H."/>
            <person name="Yadav J.S."/>
            <person name="Pangilinan J."/>
            <person name="Larsson K.H."/>
            <person name="Matsuura K."/>
            <person name="Barry K."/>
            <person name="Labutti K."/>
            <person name="Kuo R."/>
            <person name="Ohm R.A."/>
            <person name="Bhattacharya S.S."/>
            <person name="Shirouzu T."/>
            <person name="Yoshinaga Y."/>
            <person name="Martin F.M."/>
            <person name="Grigoriev I.V."/>
            <person name="Hibbett D.S."/>
        </authorList>
    </citation>
    <scope>NUCLEOTIDE SEQUENCE [LARGE SCALE GENOMIC DNA]</scope>
    <source>
        <strain evidence="8 9">HHB12733</strain>
    </source>
</reference>
<dbReference type="PANTHER" id="PTHR47447">
    <property type="entry name" value="OS03G0856100 PROTEIN"/>
    <property type="match status" value="1"/>
</dbReference>
<keyword evidence="9" id="KW-1185">Reference proteome</keyword>
<dbReference type="InterPro" id="IPR057027">
    <property type="entry name" value="TPR_mt"/>
</dbReference>
<evidence type="ECO:0000259" key="7">
    <source>
        <dbReference type="Pfam" id="PF23276"/>
    </source>
</evidence>
<comment type="subunit">
    <text evidence="4">Binds to mitochondrial small subunit 15S rRNA.</text>
</comment>
<dbReference type="Pfam" id="PF13812">
    <property type="entry name" value="PPR_3"/>
    <property type="match status" value="1"/>
</dbReference>
<protein>
    <recommendedName>
        <fullName evidence="7">Pentatricopeptide repeat-containing protein-mitochondrial domain-containing protein</fullName>
    </recommendedName>
</protein>
<dbReference type="OrthoDB" id="185373at2759"/>
<dbReference type="STRING" id="1353952.A0A165G957"/>
<organism evidence="8 9">
    <name type="scientific">Calocera cornea HHB12733</name>
    <dbReference type="NCBI Taxonomy" id="1353952"/>
    <lineage>
        <taxon>Eukaryota</taxon>
        <taxon>Fungi</taxon>
        <taxon>Dikarya</taxon>
        <taxon>Basidiomycota</taxon>
        <taxon>Agaricomycotina</taxon>
        <taxon>Dacrymycetes</taxon>
        <taxon>Dacrymycetales</taxon>
        <taxon>Dacrymycetaceae</taxon>
        <taxon>Calocera</taxon>
    </lineage>
</organism>
<dbReference type="Pfam" id="PF23276">
    <property type="entry name" value="TPR_24"/>
    <property type="match status" value="1"/>
</dbReference>